<reference evidence="10" key="1">
    <citation type="submission" date="2014-09" db="EMBL/GenBank/DDBJ databases">
        <authorList>
            <person name="Sharma Rahul"/>
            <person name="Thines Marco"/>
        </authorList>
    </citation>
    <scope>NUCLEOTIDE SEQUENCE [LARGE SCALE GENOMIC DNA]</scope>
</reference>
<evidence type="ECO:0000256" key="3">
    <source>
        <dbReference type="ARBA" id="ARBA00017411"/>
    </source>
</evidence>
<dbReference type="RefSeq" id="XP_024582543.1">
    <property type="nucleotide sequence ID" value="XM_024717000.1"/>
</dbReference>
<keyword evidence="4" id="KW-0158">Chromosome</keyword>
<evidence type="ECO:0000256" key="6">
    <source>
        <dbReference type="ARBA" id="ARBA00023125"/>
    </source>
</evidence>
<evidence type="ECO:0000256" key="8">
    <source>
        <dbReference type="ARBA" id="ARBA00030039"/>
    </source>
</evidence>
<dbReference type="GO" id="GO:0005634">
    <property type="term" value="C:nucleus"/>
    <property type="evidence" value="ECO:0007669"/>
    <property type="project" value="UniProtKB-SubCell"/>
</dbReference>
<dbReference type="PANTHER" id="PTHR13989:SF33">
    <property type="entry name" value="CST COMPLEX SUBUNIT STN1"/>
    <property type="match status" value="1"/>
</dbReference>
<dbReference type="AlphaFoldDB" id="A0A0P1AVZ4"/>
<organism evidence="9 10">
    <name type="scientific">Plasmopara halstedii</name>
    <name type="common">Downy mildew of sunflower</name>
    <dbReference type="NCBI Taxonomy" id="4781"/>
    <lineage>
        <taxon>Eukaryota</taxon>
        <taxon>Sar</taxon>
        <taxon>Stramenopiles</taxon>
        <taxon>Oomycota</taxon>
        <taxon>Peronosporomycetes</taxon>
        <taxon>Peronosporales</taxon>
        <taxon>Peronosporaceae</taxon>
        <taxon>Plasmopara</taxon>
    </lineage>
</organism>
<sequence>MHAAGKDPLTWSFVKLFGVQIRCDLHEFEGMPASHAWRWKSKGIWRTRLQTKAQCCGVVTSILMRSDRAELLVDDGTAPVKAVLWGEGIHIEVALGDLIRIEGKLNMDKNWDAAELSRELRILRIYKLRDPDEELLHWAQAMELEQAYYSAEDNYFKIPAEANQNARSKTQWEAIAAEAFFSLSVDPGKKQQFLEQRDCDLHDDTLLEILDVILHQQKTCGAVEATKLRFSDLLFTNGEAALVNKNSRIRALQHVFRKLRRAGLLFLEDNRADQYILLSFEFVLKPALLELLRGHPLGRSIPEIAAAIWHQERFKCIPLEWIETSIEVLVASQMIIQGEDFQLYFVK</sequence>
<evidence type="ECO:0000256" key="1">
    <source>
        <dbReference type="ARBA" id="ARBA00004123"/>
    </source>
</evidence>
<keyword evidence="6" id="KW-0238">DNA-binding</keyword>
<keyword evidence="10" id="KW-1185">Reference proteome</keyword>
<dbReference type="PANTHER" id="PTHR13989">
    <property type="entry name" value="REPLICATION PROTEIN A-RELATED"/>
    <property type="match status" value="1"/>
</dbReference>
<evidence type="ECO:0000256" key="7">
    <source>
        <dbReference type="ARBA" id="ARBA00023242"/>
    </source>
</evidence>
<accession>A0A0P1AVZ4</accession>
<evidence type="ECO:0000256" key="4">
    <source>
        <dbReference type="ARBA" id="ARBA00022454"/>
    </source>
</evidence>
<dbReference type="Gene3D" id="2.40.50.140">
    <property type="entry name" value="Nucleic acid-binding proteins"/>
    <property type="match status" value="1"/>
</dbReference>
<dbReference type="OMA" id="CIPLEWI"/>
<evidence type="ECO:0000256" key="5">
    <source>
        <dbReference type="ARBA" id="ARBA00022895"/>
    </source>
</evidence>
<dbReference type="OrthoDB" id="77828at2759"/>
<dbReference type="GeneID" id="36397644"/>
<name>A0A0P1AVZ4_PLAHL</name>
<proteinExistence type="predicted"/>
<evidence type="ECO:0000313" key="10">
    <source>
        <dbReference type="Proteomes" id="UP000054928"/>
    </source>
</evidence>
<dbReference type="GO" id="GO:0000781">
    <property type="term" value="C:chromosome, telomeric region"/>
    <property type="evidence" value="ECO:0007669"/>
    <property type="project" value="UniProtKB-SubCell"/>
</dbReference>
<evidence type="ECO:0000256" key="2">
    <source>
        <dbReference type="ARBA" id="ARBA00004574"/>
    </source>
</evidence>
<comment type="subcellular location">
    <subcellularLocation>
        <location evidence="2">Chromosome</location>
        <location evidence="2">Telomere</location>
    </subcellularLocation>
    <subcellularLocation>
        <location evidence="1">Nucleus</location>
    </subcellularLocation>
</comment>
<keyword evidence="5" id="KW-0779">Telomere</keyword>
<dbReference type="GO" id="GO:0003677">
    <property type="term" value="F:DNA binding"/>
    <property type="evidence" value="ECO:0007669"/>
    <property type="project" value="UniProtKB-KW"/>
</dbReference>
<protein>
    <recommendedName>
        <fullName evidence="3">CST complex subunit STN1</fullName>
    </recommendedName>
    <alternativeName>
        <fullName evidence="8">Suppressor of cdc thirteen homolog</fullName>
    </alternativeName>
</protein>
<dbReference type="Proteomes" id="UP000054928">
    <property type="component" value="Unassembled WGS sequence"/>
</dbReference>
<dbReference type="InterPro" id="IPR040260">
    <property type="entry name" value="RFA2-like"/>
</dbReference>
<evidence type="ECO:0000313" key="9">
    <source>
        <dbReference type="EMBL" id="CEG46174.1"/>
    </source>
</evidence>
<keyword evidence="7" id="KW-0539">Nucleus</keyword>
<dbReference type="EMBL" id="CCYD01002047">
    <property type="protein sequence ID" value="CEG46174.1"/>
    <property type="molecule type" value="Genomic_DNA"/>
</dbReference>
<dbReference type="InterPro" id="IPR012340">
    <property type="entry name" value="NA-bd_OB-fold"/>
</dbReference>